<feature type="binding site" evidence="8 12">
    <location>
        <position position="359"/>
    </location>
    <ligand>
        <name>substrate</name>
    </ligand>
</feature>
<dbReference type="GO" id="GO:0005829">
    <property type="term" value="C:cytosol"/>
    <property type="evidence" value="ECO:0007669"/>
    <property type="project" value="TreeGrafter"/>
</dbReference>
<dbReference type="RefSeq" id="WP_188881345.1">
    <property type="nucleotide sequence ID" value="NZ_BMOY01000009.1"/>
</dbReference>
<dbReference type="CDD" id="cd06572">
    <property type="entry name" value="Histidinol_dh"/>
    <property type="match status" value="1"/>
</dbReference>
<gene>
    <name evidence="8 15" type="primary">hisD</name>
    <name evidence="15" type="ORF">GCM10010885_08430</name>
</gene>
<dbReference type="GO" id="GO:0051287">
    <property type="term" value="F:NAD binding"/>
    <property type="evidence" value="ECO:0007669"/>
    <property type="project" value="InterPro"/>
</dbReference>
<evidence type="ECO:0000256" key="9">
    <source>
        <dbReference type="PIRNR" id="PIRNR000099"/>
    </source>
</evidence>
<accession>A0A917NHQ4</accession>
<evidence type="ECO:0000256" key="1">
    <source>
        <dbReference type="ARBA" id="ARBA00003850"/>
    </source>
</evidence>
<dbReference type="PRINTS" id="PR00083">
    <property type="entry name" value="HOLDHDRGNASE"/>
</dbReference>
<feature type="binding site" evidence="8 11">
    <location>
        <position position="189"/>
    </location>
    <ligand>
        <name>NAD(+)</name>
        <dbReference type="ChEBI" id="CHEBI:57540"/>
    </ligand>
</feature>
<evidence type="ECO:0000256" key="14">
    <source>
        <dbReference type="RuleBase" id="RU004175"/>
    </source>
</evidence>
<dbReference type="HAMAP" id="MF_01024">
    <property type="entry name" value="HisD"/>
    <property type="match status" value="1"/>
</dbReference>
<evidence type="ECO:0000313" key="16">
    <source>
        <dbReference type="Proteomes" id="UP000637695"/>
    </source>
</evidence>
<dbReference type="PROSITE" id="PS00611">
    <property type="entry name" value="HISOL_DEHYDROGENASE"/>
    <property type="match status" value="1"/>
</dbReference>
<dbReference type="SUPFAM" id="SSF53720">
    <property type="entry name" value="ALDH-like"/>
    <property type="match status" value="1"/>
</dbReference>
<feature type="active site" description="Proton acceptor" evidence="8 10">
    <location>
        <position position="326"/>
    </location>
</feature>
<feature type="binding site" evidence="8 13">
    <location>
        <position position="260"/>
    </location>
    <ligand>
        <name>Zn(2+)</name>
        <dbReference type="ChEBI" id="CHEBI:29105"/>
    </ligand>
</feature>
<protein>
    <recommendedName>
        <fullName evidence="3 8">Histidinol dehydrogenase</fullName>
        <shortName evidence="8">HDH</shortName>
        <ecNumber evidence="3 8">1.1.1.23</ecNumber>
    </recommendedName>
</protein>
<organism evidence="15 16">
    <name type="scientific">Alicyclobacillus cellulosilyticus</name>
    <dbReference type="NCBI Taxonomy" id="1003997"/>
    <lineage>
        <taxon>Bacteria</taxon>
        <taxon>Bacillati</taxon>
        <taxon>Bacillota</taxon>
        <taxon>Bacilli</taxon>
        <taxon>Bacillales</taxon>
        <taxon>Alicyclobacillaceae</taxon>
        <taxon>Alicyclobacillus</taxon>
    </lineage>
</organism>
<dbReference type="Gene3D" id="3.40.50.1980">
    <property type="entry name" value="Nitrogenase molybdenum iron protein domain"/>
    <property type="match status" value="2"/>
</dbReference>
<dbReference type="GO" id="GO:0008270">
    <property type="term" value="F:zinc ion binding"/>
    <property type="evidence" value="ECO:0007669"/>
    <property type="project" value="UniProtKB-UniRule"/>
</dbReference>
<feature type="binding site" evidence="8 13">
    <location>
        <position position="418"/>
    </location>
    <ligand>
        <name>Zn(2+)</name>
        <dbReference type="ChEBI" id="CHEBI:29105"/>
    </ligand>
</feature>
<dbReference type="InterPro" id="IPR012131">
    <property type="entry name" value="Hstdl_DH"/>
</dbReference>
<keyword evidence="8" id="KW-0028">Amino-acid biosynthesis</keyword>
<evidence type="ECO:0000256" key="7">
    <source>
        <dbReference type="ARBA" id="ARBA00049489"/>
    </source>
</evidence>
<feature type="active site" description="Proton acceptor" evidence="8 10">
    <location>
        <position position="325"/>
    </location>
</feature>
<dbReference type="Gene3D" id="1.20.5.1300">
    <property type="match status" value="1"/>
</dbReference>
<evidence type="ECO:0000256" key="2">
    <source>
        <dbReference type="ARBA" id="ARBA00010178"/>
    </source>
</evidence>
<feature type="binding site" evidence="8 12">
    <location>
        <position position="257"/>
    </location>
    <ligand>
        <name>substrate</name>
    </ligand>
</feature>
<keyword evidence="8" id="KW-0368">Histidine biosynthesis</keyword>
<evidence type="ECO:0000256" key="6">
    <source>
        <dbReference type="ARBA" id="ARBA00023002"/>
    </source>
</evidence>
<comment type="pathway">
    <text evidence="8">Amino-acid biosynthesis; L-histidine biosynthesis; L-histidine from 5-phospho-alpha-D-ribose 1-diphosphate: step 9/9.</text>
</comment>
<name>A0A917NHQ4_9BACL</name>
<dbReference type="InterPro" id="IPR022695">
    <property type="entry name" value="Histidinol_DH_monofunct"/>
</dbReference>
<evidence type="ECO:0000256" key="13">
    <source>
        <dbReference type="PIRSR" id="PIRSR000099-4"/>
    </source>
</evidence>
<evidence type="ECO:0000256" key="8">
    <source>
        <dbReference type="HAMAP-Rule" id="MF_01024"/>
    </source>
</evidence>
<feature type="binding site" evidence="8 13">
    <location>
        <position position="257"/>
    </location>
    <ligand>
        <name>Zn(2+)</name>
        <dbReference type="ChEBI" id="CHEBI:29105"/>
    </ligand>
</feature>
<keyword evidence="8 11" id="KW-0520">NAD</keyword>
<feature type="binding site" evidence="8 12">
    <location>
        <position position="413"/>
    </location>
    <ligand>
        <name>substrate</name>
    </ligand>
</feature>
<feature type="binding site" evidence="8 12">
    <location>
        <position position="326"/>
    </location>
    <ligand>
        <name>substrate</name>
    </ligand>
</feature>
<comment type="similarity">
    <text evidence="2 8 9 14">Belongs to the histidinol dehydrogenase family.</text>
</comment>
<evidence type="ECO:0000256" key="3">
    <source>
        <dbReference type="ARBA" id="ARBA00012965"/>
    </source>
</evidence>
<feature type="binding site" evidence="8 12">
    <location>
        <position position="418"/>
    </location>
    <ligand>
        <name>substrate</name>
    </ligand>
</feature>
<keyword evidence="4 8" id="KW-0479">Metal-binding</keyword>
<dbReference type="PIRSF" id="PIRSF000099">
    <property type="entry name" value="Histidinol_dh"/>
    <property type="match status" value="1"/>
</dbReference>
<feature type="binding site" evidence="8 13">
    <location>
        <position position="359"/>
    </location>
    <ligand>
        <name>Zn(2+)</name>
        <dbReference type="ChEBI" id="CHEBI:29105"/>
    </ligand>
</feature>
<comment type="catalytic activity">
    <reaction evidence="7 8">
        <text>L-histidinol + 2 NAD(+) + H2O = L-histidine + 2 NADH + 3 H(+)</text>
        <dbReference type="Rhea" id="RHEA:20641"/>
        <dbReference type="ChEBI" id="CHEBI:15377"/>
        <dbReference type="ChEBI" id="CHEBI:15378"/>
        <dbReference type="ChEBI" id="CHEBI:57540"/>
        <dbReference type="ChEBI" id="CHEBI:57595"/>
        <dbReference type="ChEBI" id="CHEBI:57699"/>
        <dbReference type="ChEBI" id="CHEBI:57945"/>
        <dbReference type="EC" id="1.1.1.23"/>
    </reaction>
</comment>
<comment type="cofactor">
    <cofactor evidence="8 13">
        <name>Zn(2+)</name>
        <dbReference type="ChEBI" id="CHEBI:29105"/>
    </cofactor>
    <text evidence="8 13">Binds 1 zinc ion per subunit.</text>
</comment>
<evidence type="ECO:0000256" key="11">
    <source>
        <dbReference type="PIRSR" id="PIRSR000099-2"/>
    </source>
</evidence>
<keyword evidence="5 8" id="KW-0862">Zinc</keyword>
<feature type="binding site" evidence="8 12">
    <location>
        <position position="235"/>
    </location>
    <ligand>
        <name>substrate</name>
    </ligand>
</feature>
<sequence>MKLRRVRARDWDWRRTPSSDPLARAAVEEMVAAVRQEGERAVRRLTAEHDCRPEALAPAWSFAVPRERLQAAWEALPETLREALRAAADRIRRFHEAQKPQDVELAGTDGERLGMVWRPVPRVGVYAPGGRAAYPSSVLMNLIPAQVAGVPELVLVSPPSGPDGFPHPLVLAAAYLAGVTQVYRVGGAQAIAALAYGAGEIPKVDKVVGPGNLYVALAKRVVMGDVGIDSIAGPSEVFVVADETANPAWVAADLLAQAEHDAEAGAVLVTTAPGLADAVEAELARQLADLPRRELAAKALADWGAVVLAERWEEAVAVVNRSAPEHVELHVAEPRRWLAAIDCAGAVFLGPYTPEPVGDYYAGPNHILPTHGSARYASGLSVYDFLRRITYAEYTAETLVRHTGHVTALARAEGLEAHARAVEIRRQGGGAR</sequence>
<dbReference type="GO" id="GO:0004399">
    <property type="term" value="F:histidinol dehydrogenase activity"/>
    <property type="evidence" value="ECO:0007669"/>
    <property type="project" value="UniProtKB-UniRule"/>
</dbReference>
<dbReference type="Proteomes" id="UP000637695">
    <property type="component" value="Unassembled WGS sequence"/>
</dbReference>
<keyword evidence="6 8" id="KW-0560">Oxidoreductase</keyword>
<evidence type="ECO:0000256" key="5">
    <source>
        <dbReference type="ARBA" id="ARBA00022833"/>
    </source>
</evidence>
<evidence type="ECO:0000256" key="4">
    <source>
        <dbReference type="ARBA" id="ARBA00022723"/>
    </source>
</evidence>
<comment type="caution">
    <text evidence="15">The sequence shown here is derived from an EMBL/GenBank/DDBJ whole genome shotgun (WGS) entry which is preliminary data.</text>
</comment>
<keyword evidence="16" id="KW-1185">Reference proteome</keyword>
<dbReference type="Pfam" id="PF00815">
    <property type="entry name" value="Histidinol_dh"/>
    <property type="match status" value="1"/>
</dbReference>
<evidence type="ECO:0000256" key="10">
    <source>
        <dbReference type="PIRSR" id="PIRSR000099-1"/>
    </source>
</evidence>
<proteinExistence type="inferred from homology"/>
<dbReference type="EMBL" id="BMOY01000009">
    <property type="protein sequence ID" value="GGJ01549.1"/>
    <property type="molecule type" value="Genomic_DNA"/>
</dbReference>
<reference evidence="15" key="2">
    <citation type="submission" date="2020-09" db="EMBL/GenBank/DDBJ databases">
        <authorList>
            <person name="Sun Q."/>
            <person name="Ohkuma M."/>
        </authorList>
    </citation>
    <scope>NUCLEOTIDE SEQUENCE</scope>
    <source>
        <strain evidence="15">JCM 18487</strain>
    </source>
</reference>
<dbReference type="PANTHER" id="PTHR21256">
    <property type="entry name" value="HISTIDINOL DEHYDROGENASE HDH"/>
    <property type="match status" value="1"/>
</dbReference>
<dbReference type="EC" id="1.1.1.23" evidence="3 8"/>
<dbReference type="InterPro" id="IPR001692">
    <property type="entry name" value="Histidinol_DH_CS"/>
</dbReference>
<evidence type="ECO:0000313" key="15">
    <source>
        <dbReference type="EMBL" id="GGJ01549.1"/>
    </source>
</evidence>
<evidence type="ECO:0000256" key="12">
    <source>
        <dbReference type="PIRSR" id="PIRSR000099-3"/>
    </source>
</evidence>
<dbReference type="NCBIfam" id="TIGR00069">
    <property type="entry name" value="hisD"/>
    <property type="match status" value="1"/>
</dbReference>
<comment type="function">
    <text evidence="1 8">Catalyzes the sequential NAD-dependent oxidations of L-histidinol to L-histidinaldehyde and then to L-histidine.</text>
</comment>
<feature type="binding site" evidence="8 11">
    <location>
        <position position="212"/>
    </location>
    <ligand>
        <name>NAD(+)</name>
        <dbReference type="ChEBI" id="CHEBI:57540"/>
    </ligand>
</feature>
<dbReference type="AlphaFoldDB" id="A0A917NHQ4"/>
<dbReference type="PANTHER" id="PTHR21256:SF2">
    <property type="entry name" value="HISTIDINE BIOSYNTHESIS TRIFUNCTIONAL PROTEIN"/>
    <property type="match status" value="1"/>
</dbReference>
<dbReference type="InterPro" id="IPR016161">
    <property type="entry name" value="Ald_DH/histidinol_DH"/>
</dbReference>
<dbReference type="FunFam" id="3.40.50.1980:FF:000001">
    <property type="entry name" value="Histidinol dehydrogenase"/>
    <property type="match status" value="1"/>
</dbReference>
<dbReference type="GO" id="GO:0000105">
    <property type="term" value="P:L-histidine biosynthetic process"/>
    <property type="evidence" value="ECO:0007669"/>
    <property type="project" value="UniProtKB-UniRule"/>
</dbReference>
<reference evidence="15" key="1">
    <citation type="journal article" date="2014" name="Int. J. Syst. Evol. Microbiol.">
        <title>Complete genome sequence of Corynebacterium casei LMG S-19264T (=DSM 44701T), isolated from a smear-ripened cheese.</title>
        <authorList>
            <consortium name="US DOE Joint Genome Institute (JGI-PGF)"/>
            <person name="Walter F."/>
            <person name="Albersmeier A."/>
            <person name="Kalinowski J."/>
            <person name="Ruckert C."/>
        </authorList>
    </citation>
    <scope>NUCLEOTIDE SEQUENCE</scope>
    <source>
        <strain evidence="15">JCM 18487</strain>
    </source>
</reference>
<feature type="binding site" evidence="8 12">
    <location>
        <position position="260"/>
    </location>
    <ligand>
        <name>substrate</name>
    </ligand>
</feature>
<feature type="binding site" evidence="8 11">
    <location>
        <position position="126"/>
    </location>
    <ligand>
        <name>NAD(+)</name>
        <dbReference type="ChEBI" id="CHEBI:57540"/>
    </ligand>
</feature>